<feature type="region of interest" description="Disordered" evidence="1">
    <location>
        <begin position="221"/>
        <end position="241"/>
    </location>
</feature>
<reference evidence="2" key="1">
    <citation type="journal article" date="2023" name="G3 (Bethesda)">
        <title>A reference genome for the long-term kleptoplast-retaining sea slug Elysia crispata morphotype clarki.</title>
        <authorList>
            <person name="Eastman K.E."/>
            <person name="Pendleton A.L."/>
            <person name="Shaikh M.A."/>
            <person name="Suttiyut T."/>
            <person name="Ogas R."/>
            <person name="Tomko P."/>
            <person name="Gavelis G."/>
            <person name="Widhalm J.R."/>
            <person name="Wisecaver J.H."/>
        </authorList>
    </citation>
    <scope>NUCLEOTIDE SEQUENCE</scope>
    <source>
        <strain evidence="2">ECLA1</strain>
    </source>
</reference>
<dbReference type="EMBL" id="JAWDGP010007087">
    <property type="protein sequence ID" value="KAK3730201.1"/>
    <property type="molecule type" value="Genomic_DNA"/>
</dbReference>
<keyword evidence="3" id="KW-1185">Reference proteome</keyword>
<dbReference type="Proteomes" id="UP001283361">
    <property type="component" value="Unassembled WGS sequence"/>
</dbReference>
<comment type="caution">
    <text evidence="2">The sequence shown here is derived from an EMBL/GenBank/DDBJ whole genome shotgun (WGS) entry which is preliminary data.</text>
</comment>
<evidence type="ECO:0000256" key="1">
    <source>
        <dbReference type="SAM" id="MobiDB-lite"/>
    </source>
</evidence>
<organism evidence="2 3">
    <name type="scientific">Elysia crispata</name>
    <name type="common">lettuce slug</name>
    <dbReference type="NCBI Taxonomy" id="231223"/>
    <lineage>
        <taxon>Eukaryota</taxon>
        <taxon>Metazoa</taxon>
        <taxon>Spiralia</taxon>
        <taxon>Lophotrochozoa</taxon>
        <taxon>Mollusca</taxon>
        <taxon>Gastropoda</taxon>
        <taxon>Heterobranchia</taxon>
        <taxon>Euthyneura</taxon>
        <taxon>Panpulmonata</taxon>
        <taxon>Sacoglossa</taxon>
        <taxon>Placobranchoidea</taxon>
        <taxon>Plakobranchidae</taxon>
        <taxon>Elysia</taxon>
    </lineage>
</organism>
<gene>
    <name evidence="2" type="ORF">RRG08_034947</name>
</gene>
<accession>A0AAE0Y303</accession>
<evidence type="ECO:0000313" key="3">
    <source>
        <dbReference type="Proteomes" id="UP001283361"/>
    </source>
</evidence>
<name>A0AAE0Y303_9GAST</name>
<proteinExistence type="predicted"/>
<feature type="compositionally biased region" description="Basic and acidic residues" evidence="1">
    <location>
        <begin position="232"/>
        <end position="241"/>
    </location>
</feature>
<protein>
    <submittedName>
        <fullName evidence="2">Uncharacterized protein</fullName>
    </submittedName>
</protein>
<dbReference type="AlphaFoldDB" id="A0AAE0Y303"/>
<sequence>MIEHCDLKISLPLHYVAGVLSLPQYKQAPLISDVSVVNCENTRISESHKCLLKTSSARPSEKPSQNIVSCFKLAPNNPSLFGRHFSASVFLAGSKNWSPPEPSKRMVCTDDLVCVCVCVWVCVGEDLEVVVCDRSWPIVADQVQYFAPWGGDVGISERTGRPTHIHPGYLFIETRSRLSARSKETVAWNRRRLNTHSAGGEKTKKTTPLSAALDKRRKFSFDDCGLTPDRSLSQDEQKTRD</sequence>
<evidence type="ECO:0000313" key="2">
    <source>
        <dbReference type="EMBL" id="KAK3730201.1"/>
    </source>
</evidence>